<sequence length="242" mass="27573">MKKEIMLYCLMIFLLVGGVGCNQSSKREILNVNGQRQEGNVTSEEKSLSISIIPKDEVLIILNNIKNPIELNEQLLNSDKQSIVDAFIQIEEWTNNALTLSGIGDGSYIDYKAREEIKKKLMAYHDVEHIDKLLAYYYPENPEYIPAEHYGKAKGLYLMRATEAWGTGSLDFANKKGTVSNISVKYNEDNILVTFEGEYKQIDDVIHFKRTFSLIKQKREGNFVIHNSALEEPLGNFPSLPF</sequence>
<evidence type="ECO:0000313" key="1">
    <source>
        <dbReference type="EMBL" id="EKN71153.1"/>
    </source>
</evidence>
<dbReference type="EMBL" id="AJLR01000005">
    <property type="protein sequence ID" value="EKN71153.1"/>
    <property type="molecule type" value="Genomic_DNA"/>
</dbReference>
<dbReference type="PATRIC" id="fig|1131731.3.peg.141"/>
<dbReference type="PROSITE" id="PS51257">
    <property type="entry name" value="PROKAR_LIPOPROTEIN"/>
    <property type="match status" value="1"/>
</dbReference>
<reference evidence="1 2" key="1">
    <citation type="journal article" date="2012" name="Front. Microbiol.">
        <title>Redundancy and modularity in membrane-associated dissimilatory nitrate reduction in Bacillus.</title>
        <authorList>
            <person name="Heylen K."/>
            <person name="Keltjens J."/>
        </authorList>
    </citation>
    <scope>NUCLEOTIDE SEQUENCE [LARGE SCALE GENOMIC DNA]</scope>
    <source>
        <strain evidence="1 2">LMG 9581</strain>
    </source>
</reference>
<comment type="caution">
    <text evidence="1">The sequence shown here is derived from an EMBL/GenBank/DDBJ whole genome shotgun (WGS) entry which is preliminary data.</text>
</comment>
<dbReference type="AlphaFoldDB" id="K6DSD5"/>
<proteinExistence type="predicted"/>
<evidence type="ECO:0008006" key="3">
    <source>
        <dbReference type="Google" id="ProtNLM"/>
    </source>
</evidence>
<dbReference type="Proteomes" id="UP000006315">
    <property type="component" value="Unassembled WGS sequence"/>
</dbReference>
<gene>
    <name evidence="1" type="ORF">BAZO_00685</name>
</gene>
<organism evidence="1 2">
    <name type="scientific">Schinkia azotoformans LMG 9581</name>
    <dbReference type="NCBI Taxonomy" id="1131731"/>
    <lineage>
        <taxon>Bacteria</taxon>
        <taxon>Bacillati</taxon>
        <taxon>Bacillota</taxon>
        <taxon>Bacilli</taxon>
        <taxon>Bacillales</taxon>
        <taxon>Bacillaceae</taxon>
        <taxon>Calidifontibacillus/Schinkia group</taxon>
        <taxon>Schinkia</taxon>
    </lineage>
</organism>
<protein>
    <recommendedName>
        <fullName evidence="3">Lipoprotein</fullName>
    </recommendedName>
</protein>
<name>K6DSD5_SCHAZ</name>
<evidence type="ECO:0000313" key="2">
    <source>
        <dbReference type="Proteomes" id="UP000006315"/>
    </source>
</evidence>
<dbReference type="RefSeq" id="WP_004430918.1">
    <property type="nucleotide sequence ID" value="NZ_AJLR01000005.1"/>
</dbReference>
<keyword evidence="2" id="KW-1185">Reference proteome</keyword>
<dbReference type="GeneID" id="89470248"/>
<accession>K6DSD5</accession>